<dbReference type="PANTHER" id="PTHR30290:SF10">
    <property type="entry name" value="PERIPLASMIC OLIGOPEPTIDE-BINDING PROTEIN-RELATED"/>
    <property type="match status" value="1"/>
</dbReference>
<comment type="subcellular location">
    <subcellularLocation>
        <location evidence="1">Cell envelope</location>
    </subcellularLocation>
</comment>
<dbReference type="GO" id="GO:1904680">
    <property type="term" value="F:peptide transmembrane transporter activity"/>
    <property type="evidence" value="ECO:0007669"/>
    <property type="project" value="TreeGrafter"/>
</dbReference>
<dbReference type="Pfam" id="PF16403">
    <property type="entry name" value="Bact_surface_Ig-like"/>
    <property type="match status" value="1"/>
</dbReference>
<evidence type="ECO:0000313" key="9">
    <source>
        <dbReference type="EMBL" id="MCM1992778.1"/>
    </source>
</evidence>
<keyword evidence="10" id="KW-1185">Reference proteome</keyword>
<dbReference type="PANTHER" id="PTHR30290">
    <property type="entry name" value="PERIPLASMIC BINDING COMPONENT OF ABC TRANSPORTER"/>
    <property type="match status" value="1"/>
</dbReference>
<comment type="similarity">
    <text evidence="2">Belongs to the bacterial solute-binding protein 5 family.</text>
</comment>
<proteinExistence type="inferred from homology"/>
<dbReference type="InterPro" id="IPR000914">
    <property type="entry name" value="SBP_5_dom"/>
</dbReference>
<dbReference type="AlphaFoldDB" id="A0A9J6P791"/>
<keyword evidence="4 6" id="KW-0732">Signal</keyword>
<evidence type="ECO:0000256" key="6">
    <source>
        <dbReference type="SAM" id="SignalP"/>
    </source>
</evidence>
<dbReference type="PROSITE" id="PS51257">
    <property type="entry name" value="PROKAR_LIPOPROTEIN"/>
    <property type="match status" value="1"/>
</dbReference>
<dbReference type="Gene3D" id="2.60.40.10">
    <property type="entry name" value="Immunoglobulins"/>
    <property type="match status" value="1"/>
</dbReference>
<dbReference type="InterPro" id="IPR013783">
    <property type="entry name" value="Ig-like_fold"/>
</dbReference>
<dbReference type="InterPro" id="IPR039424">
    <property type="entry name" value="SBP_5"/>
</dbReference>
<feature type="signal peptide" evidence="6">
    <location>
        <begin position="1"/>
        <end position="23"/>
    </location>
</feature>
<dbReference type="GO" id="GO:0030313">
    <property type="term" value="C:cell envelope"/>
    <property type="evidence" value="ECO:0007669"/>
    <property type="project" value="UniProtKB-SubCell"/>
</dbReference>
<sequence length="773" mass="86321">MKGKLRKVTSALLVSFMCASAFTGCGNSETKETEKVTNTQGEKGNKETPKTEAAITGADNVSIKELSEFDPLEGVTAKGADGKDATAKIEVTGEVDTLKEGEYELTYTLKGTDLSVTRAVTVTGIEAVLANGTFNYKFATSEVRHTFFAAAEDYLLHNQYAGIPLFADSVFALYSGRMQLATEEFLPVLQYATEYSTMAADDSKVLMEDGKNGNAGEYTYRTAISGNPSQWNQWKYDDQTTAGIMDDYLGTLFLYDFNEDKTGYVLVPSMASEDPIPLESRELPNGKVVSKKWQLKIKDGLKWKFNEKTDTSMITDETINAVDFYETYKLALTEKWFRATSSGFSDGPQAVVNAQAFVDGTAEWDDVGIKFIDDNTLEFEYVDEQSEWNVKYSLSSFVMTPINIELYEALGEKYGLDENSIAYHGPYYVDYYESDKVLRMKKNDEYHQADKYFYTGRNITIINDAEMRFQEFVAGKLDAVTLPATHFEEYKSHPGIKRLPGETTYRMMINGTGSKEGQLAQFPDSEWDAEPILGNQDFKMGLFYAIDRKKLAEEVLKTSQTQMYLFTDAYLVDAETGILFRNCPQGMSVGADLSPSTNGYNLDASRAYFDKALDTLVGEGVYKNGDEITFEFNYFSGSENQALMGTYIKDAVEEAFQSEKHNIKVKVEPMPKDFPGIYYDHMMIGEFDTSIGGIGGNTLDAASFLDTYTSDNRSGFTLNWGIDTTIPEIAVSYKNDEGKLVKELWSFDAIYSVLNGEIEIVDGAEVPEEEAAE</sequence>
<feature type="domain" description="Solute-binding protein family 5" evidence="7">
    <location>
        <begin position="291"/>
        <end position="714"/>
    </location>
</feature>
<dbReference type="RefSeq" id="WP_250861946.1">
    <property type="nucleotide sequence ID" value="NZ_JAGSOJ010000007.1"/>
</dbReference>
<dbReference type="InterPro" id="IPR032179">
    <property type="entry name" value="Cry22Aa_Ig-like"/>
</dbReference>
<evidence type="ECO:0000313" key="10">
    <source>
        <dbReference type="Proteomes" id="UP001056429"/>
    </source>
</evidence>
<evidence type="ECO:0000256" key="1">
    <source>
        <dbReference type="ARBA" id="ARBA00004196"/>
    </source>
</evidence>
<organism evidence="9 10">
    <name type="scientific">Oceanirhabdus seepicola</name>
    <dbReference type="NCBI Taxonomy" id="2828781"/>
    <lineage>
        <taxon>Bacteria</taxon>
        <taxon>Bacillati</taxon>
        <taxon>Bacillota</taxon>
        <taxon>Clostridia</taxon>
        <taxon>Eubacteriales</taxon>
        <taxon>Clostridiaceae</taxon>
        <taxon>Oceanirhabdus</taxon>
    </lineage>
</organism>
<keyword evidence="3" id="KW-0813">Transport</keyword>
<comment type="caution">
    <text evidence="9">The sequence shown here is derived from an EMBL/GenBank/DDBJ whole genome shotgun (WGS) entry which is preliminary data.</text>
</comment>
<name>A0A9J6P791_9CLOT</name>
<feature type="chain" id="PRO_5039917479" evidence="6">
    <location>
        <begin position="24"/>
        <end position="773"/>
    </location>
</feature>
<dbReference type="Pfam" id="PF00496">
    <property type="entry name" value="SBP_bac_5"/>
    <property type="match status" value="1"/>
</dbReference>
<protein>
    <submittedName>
        <fullName evidence="9">DUF5011 domain-containing protein</fullName>
    </submittedName>
</protein>
<reference evidence="9" key="2">
    <citation type="submission" date="2021-04" db="EMBL/GenBank/DDBJ databases">
        <authorList>
            <person name="Dong X."/>
        </authorList>
    </citation>
    <scope>NUCLEOTIDE SEQUENCE</scope>
    <source>
        <strain evidence="9">ZWT</strain>
    </source>
</reference>
<feature type="region of interest" description="Disordered" evidence="5">
    <location>
        <begin position="28"/>
        <end position="49"/>
    </location>
</feature>
<accession>A0A9J6P791</accession>
<evidence type="ECO:0000259" key="7">
    <source>
        <dbReference type="Pfam" id="PF00496"/>
    </source>
</evidence>
<evidence type="ECO:0000256" key="2">
    <source>
        <dbReference type="ARBA" id="ARBA00005695"/>
    </source>
</evidence>
<dbReference type="EMBL" id="JAGSOJ010000007">
    <property type="protein sequence ID" value="MCM1992778.1"/>
    <property type="molecule type" value="Genomic_DNA"/>
</dbReference>
<gene>
    <name evidence="9" type="ORF">KDK92_23925</name>
</gene>
<feature type="domain" description="Pesticidal crystal protein Cry22Aa Ig-like" evidence="8">
    <location>
        <begin position="54"/>
        <end position="122"/>
    </location>
</feature>
<dbReference type="SUPFAM" id="SSF53850">
    <property type="entry name" value="Periplasmic binding protein-like II"/>
    <property type="match status" value="1"/>
</dbReference>
<evidence type="ECO:0000256" key="3">
    <source>
        <dbReference type="ARBA" id="ARBA00022448"/>
    </source>
</evidence>
<evidence type="ECO:0000256" key="4">
    <source>
        <dbReference type="ARBA" id="ARBA00022729"/>
    </source>
</evidence>
<dbReference type="Gene3D" id="3.10.105.10">
    <property type="entry name" value="Dipeptide-binding Protein, Domain 3"/>
    <property type="match status" value="1"/>
</dbReference>
<reference evidence="9" key="1">
    <citation type="journal article" date="2021" name="mSystems">
        <title>Bacteria and Archaea Synergistically Convert Glycine Betaine to Biogenic Methane in the Formosa Cold Seep of the South China Sea.</title>
        <authorList>
            <person name="Li L."/>
            <person name="Zhang W."/>
            <person name="Zhang S."/>
            <person name="Song L."/>
            <person name="Sun Q."/>
            <person name="Zhang H."/>
            <person name="Xiang H."/>
            <person name="Dong X."/>
        </authorList>
    </citation>
    <scope>NUCLEOTIDE SEQUENCE</scope>
    <source>
        <strain evidence="9">ZWT</strain>
    </source>
</reference>
<dbReference type="Gene3D" id="3.40.190.10">
    <property type="entry name" value="Periplasmic binding protein-like II"/>
    <property type="match status" value="1"/>
</dbReference>
<dbReference type="GO" id="GO:0015833">
    <property type="term" value="P:peptide transport"/>
    <property type="evidence" value="ECO:0007669"/>
    <property type="project" value="TreeGrafter"/>
</dbReference>
<dbReference type="Proteomes" id="UP001056429">
    <property type="component" value="Unassembled WGS sequence"/>
</dbReference>
<evidence type="ECO:0000256" key="5">
    <source>
        <dbReference type="SAM" id="MobiDB-lite"/>
    </source>
</evidence>
<evidence type="ECO:0000259" key="8">
    <source>
        <dbReference type="Pfam" id="PF16403"/>
    </source>
</evidence>